<dbReference type="AlphaFoldDB" id="A0A9Q5JHG1"/>
<sequence length="355" mass="40541">MRIYSKSVIILIFLLFSLMIKVGNGNAEEINSKNYYEYTIRTQDDLDKLVIDDKLVKGDILFDLSEDVVFPRNKEYILDKPLKWYFSPNKNARTINFNYSKIKIKSSGYFNWYLKEDMNLSYKNLTITGSVSNEKYDFGGFNAMLLKVKNSKFQNLTFNQALAKGSHIFDLSNCSFNTFDKIGVYGYGVQNEDDIKSIESKSKDLLKEPLHDLFAEAIQFDIGASDGAFGTGDKLISKVLFFEDVENDKYGITNNIEVKNSMFLPYVGKNGDDKLVISKYGSSIGSHTGYDINNIIILDNVFQNIIYPLNKPATGFEKIYYPIHFLKPSKNIELRNNVFIATKGVEIIDGIINYD</sequence>
<dbReference type="InterPro" id="IPR012334">
    <property type="entry name" value="Pectin_lyas_fold"/>
</dbReference>
<reference evidence="2" key="1">
    <citation type="submission" date="2016-09" db="EMBL/GenBank/DDBJ databases">
        <title>Draft genome sequence of a novel species of the family Streptococcaceae isolated from flowers.</title>
        <authorList>
            <person name="Chuah L.-O."/>
            <person name="Yap K.-P."/>
            <person name="Thong K.L."/>
            <person name="Liong M.T."/>
            <person name="Ahmad R."/>
            <person name="Rusul G."/>
        </authorList>
    </citation>
    <scope>NUCLEOTIDE SEQUENCE [LARGE SCALE GENOMIC DNA]</scope>
    <source>
        <strain evidence="2">HibF3</strain>
    </source>
</reference>
<evidence type="ECO:0000313" key="2">
    <source>
        <dbReference type="Proteomes" id="UP000177273"/>
    </source>
</evidence>
<accession>A0A9Q5JHG1</accession>
<dbReference type="Gene3D" id="2.160.20.10">
    <property type="entry name" value="Single-stranded right-handed beta-helix, Pectin lyase-like"/>
    <property type="match status" value="1"/>
</dbReference>
<dbReference type="InterPro" id="IPR011050">
    <property type="entry name" value="Pectin_lyase_fold/virulence"/>
</dbReference>
<dbReference type="Proteomes" id="UP000177273">
    <property type="component" value="Unassembled WGS sequence"/>
</dbReference>
<proteinExistence type="predicted"/>
<dbReference type="SUPFAM" id="SSF51126">
    <property type="entry name" value="Pectin lyase-like"/>
    <property type="match status" value="1"/>
</dbReference>
<evidence type="ECO:0000313" key="1">
    <source>
        <dbReference type="EMBL" id="OFI47271.1"/>
    </source>
</evidence>
<dbReference type="RefSeq" id="WP_070787572.1">
    <property type="nucleotide sequence ID" value="NZ_MKIQ01000023.1"/>
</dbReference>
<dbReference type="EMBL" id="MKIQ01000023">
    <property type="protein sequence ID" value="OFI47271.1"/>
    <property type="molecule type" value="Genomic_DNA"/>
</dbReference>
<organism evidence="1 2">
    <name type="scientific">Floricoccus penangensis</name>
    <dbReference type="NCBI Taxonomy" id="1859475"/>
    <lineage>
        <taxon>Bacteria</taxon>
        <taxon>Bacillati</taxon>
        <taxon>Bacillota</taxon>
        <taxon>Bacilli</taxon>
        <taxon>Lactobacillales</taxon>
        <taxon>Streptococcaceae</taxon>
        <taxon>Floricoccus</taxon>
    </lineage>
</organism>
<keyword evidence="2" id="KW-1185">Reference proteome</keyword>
<gene>
    <name evidence="1" type="ORF">BG262_01205</name>
</gene>
<name>A0A9Q5JHG1_9LACT</name>
<comment type="caution">
    <text evidence="1">The sequence shown here is derived from an EMBL/GenBank/DDBJ whole genome shotgun (WGS) entry which is preliminary data.</text>
</comment>
<protein>
    <submittedName>
        <fullName evidence="1">Uncharacterized protein</fullName>
    </submittedName>
</protein>